<dbReference type="Proteomes" id="UP000615446">
    <property type="component" value="Unassembled WGS sequence"/>
</dbReference>
<accession>A0A8H3MHF4</accession>
<dbReference type="SUPFAM" id="SSF53098">
    <property type="entry name" value="Ribonuclease H-like"/>
    <property type="match status" value="1"/>
</dbReference>
<comment type="caution">
    <text evidence="1">The sequence shown here is derived from an EMBL/GenBank/DDBJ whole genome shotgun (WGS) entry which is preliminary data.</text>
</comment>
<evidence type="ECO:0008006" key="3">
    <source>
        <dbReference type="Google" id="ProtNLM"/>
    </source>
</evidence>
<proteinExistence type="predicted"/>
<dbReference type="InterPro" id="IPR036397">
    <property type="entry name" value="RNaseH_sf"/>
</dbReference>
<reference evidence="1" key="1">
    <citation type="submission" date="2019-10" db="EMBL/GenBank/DDBJ databases">
        <title>Conservation and host-specific expression of non-tandemly repeated heterogenous ribosome RNA gene in arbuscular mycorrhizal fungi.</title>
        <authorList>
            <person name="Maeda T."/>
            <person name="Kobayashi Y."/>
            <person name="Nakagawa T."/>
            <person name="Ezawa T."/>
            <person name="Yamaguchi K."/>
            <person name="Bino T."/>
            <person name="Nishimoto Y."/>
            <person name="Shigenobu S."/>
            <person name="Kawaguchi M."/>
        </authorList>
    </citation>
    <scope>NUCLEOTIDE SEQUENCE</scope>
    <source>
        <strain evidence="1">HR1</strain>
    </source>
</reference>
<evidence type="ECO:0000313" key="2">
    <source>
        <dbReference type="Proteomes" id="UP000615446"/>
    </source>
</evidence>
<evidence type="ECO:0000313" key="1">
    <source>
        <dbReference type="EMBL" id="GET04472.1"/>
    </source>
</evidence>
<dbReference type="InterPro" id="IPR012337">
    <property type="entry name" value="RNaseH-like_sf"/>
</dbReference>
<dbReference type="OrthoDB" id="2435398at2759"/>
<name>A0A8H3MHF4_9GLOM</name>
<sequence length="468" mass="54024">MDTNRHRIQDTLDIARNFYKLVDIKINHKKCNLIVINLSFPSLLLTVSLEIHNSDNITPVKTEAHYLGIWILSKNTRSLTKQHIIRTRNEFLMIVKHKKLSLSQLIYLINKVLYLKIIYLSQLSHFTKPEWNVIERLILAVIKHAIEIQRSFSTAVLYHEGFVGLHSLWMQVSISGIMNLYNTLNSNNGAMGSTLIRLWQAQLMMKIQDCCFRVDQHYQNLYIIASHTNQALFYLILASDFHINFCLDASNTNCFSIINVDQPLVALWKHSYTLSAIIHVALKSNHFPLVDLTQLTSGDRSILMTWKQYRSLADLSRKGPKAKCKSYDNHTGWYELDIFYKATFEADTNLMTICDRDISKLIQAFLSKDKLILIKAALLTFKDLTFYTDGSVQNGVPFHLRYPLDDCVDHTSTVHRNLDINFIKVKVHAGNPGNELADELAKKGADCQVSHHIDFNYRSSKHRFVSYF</sequence>
<protein>
    <recommendedName>
        <fullName evidence="3">RNase H type-1 domain-containing protein</fullName>
    </recommendedName>
</protein>
<dbReference type="AlphaFoldDB" id="A0A8H3MHF4"/>
<organism evidence="1 2">
    <name type="scientific">Rhizophagus clarus</name>
    <dbReference type="NCBI Taxonomy" id="94130"/>
    <lineage>
        <taxon>Eukaryota</taxon>
        <taxon>Fungi</taxon>
        <taxon>Fungi incertae sedis</taxon>
        <taxon>Mucoromycota</taxon>
        <taxon>Glomeromycotina</taxon>
        <taxon>Glomeromycetes</taxon>
        <taxon>Glomerales</taxon>
        <taxon>Glomeraceae</taxon>
        <taxon>Rhizophagus</taxon>
    </lineage>
</organism>
<dbReference type="Gene3D" id="3.30.420.10">
    <property type="entry name" value="Ribonuclease H-like superfamily/Ribonuclease H"/>
    <property type="match status" value="1"/>
</dbReference>
<dbReference type="EMBL" id="BLAL01000356">
    <property type="protein sequence ID" value="GET04472.1"/>
    <property type="molecule type" value="Genomic_DNA"/>
</dbReference>
<gene>
    <name evidence="1" type="ORF">RCL2_003077400</name>
</gene>
<dbReference type="GO" id="GO:0003676">
    <property type="term" value="F:nucleic acid binding"/>
    <property type="evidence" value="ECO:0007669"/>
    <property type="project" value="InterPro"/>
</dbReference>